<evidence type="ECO:0000313" key="3">
    <source>
        <dbReference type="EMBL" id="ORE85823.1"/>
    </source>
</evidence>
<comment type="caution">
    <text evidence="3">The sequence shown here is derived from an EMBL/GenBank/DDBJ whole genome shotgun (WGS) entry which is preliminary data.</text>
</comment>
<keyword evidence="4" id="KW-1185">Reference proteome</keyword>
<dbReference type="AlphaFoldDB" id="A0A1Y1SB81"/>
<sequence length="151" mass="16516">MSASKEHPLQRYYATSVPHCGALGQVIEEVERGRVRVRQPYADFLLGDAERGLIHTSVQLSLVDSGFGAAILSALDAPEPIATIDLRMDYHRPAVAGLDLILEAEVDRIARQIVFVSGRVWQNDAEQPTALARAAFMRTAHKTPSVLEPAT</sequence>
<dbReference type="Pfam" id="PF03061">
    <property type="entry name" value="4HBT"/>
    <property type="match status" value="1"/>
</dbReference>
<dbReference type="EMBL" id="AQQV01000003">
    <property type="protein sequence ID" value="ORE85823.1"/>
    <property type="molecule type" value="Genomic_DNA"/>
</dbReference>
<organism evidence="3 4">
    <name type="scientific">Oceanococcus atlanticus</name>
    <dbReference type="NCBI Taxonomy" id="1317117"/>
    <lineage>
        <taxon>Bacteria</taxon>
        <taxon>Pseudomonadati</taxon>
        <taxon>Pseudomonadota</taxon>
        <taxon>Gammaproteobacteria</taxon>
        <taxon>Chromatiales</taxon>
        <taxon>Oceanococcaceae</taxon>
        <taxon>Oceanococcus</taxon>
    </lineage>
</organism>
<dbReference type="RefSeq" id="WP_083561867.1">
    <property type="nucleotide sequence ID" value="NZ_AQQV01000003.1"/>
</dbReference>
<dbReference type="Gene3D" id="3.10.129.10">
    <property type="entry name" value="Hotdog Thioesterase"/>
    <property type="match status" value="1"/>
</dbReference>
<evidence type="ECO:0000256" key="1">
    <source>
        <dbReference type="ARBA" id="ARBA00022801"/>
    </source>
</evidence>
<feature type="domain" description="Thioesterase" evidence="2">
    <location>
        <begin position="52"/>
        <end position="126"/>
    </location>
</feature>
<dbReference type="SUPFAM" id="SSF54637">
    <property type="entry name" value="Thioesterase/thiol ester dehydrase-isomerase"/>
    <property type="match status" value="1"/>
</dbReference>
<dbReference type="InterPro" id="IPR003736">
    <property type="entry name" value="PAAI_dom"/>
</dbReference>
<accession>A0A1Y1SB81</accession>
<dbReference type="STRING" id="1317117.ATO7_11038"/>
<reference evidence="3 4" key="1">
    <citation type="submission" date="2013-04" db="EMBL/GenBank/DDBJ databases">
        <title>Oceanococcus atlanticus 22II-S10r2 Genome Sequencing.</title>
        <authorList>
            <person name="Lai Q."/>
            <person name="Li G."/>
            <person name="Shao Z."/>
        </authorList>
    </citation>
    <scope>NUCLEOTIDE SEQUENCE [LARGE SCALE GENOMIC DNA]</scope>
    <source>
        <strain evidence="3 4">22II-S10r2</strain>
    </source>
</reference>
<dbReference type="Proteomes" id="UP000192342">
    <property type="component" value="Unassembled WGS sequence"/>
</dbReference>
<keyword evidence="1" id="KW-0378">Hydrolase</keyword>
<dbReference type="InterPro" id="IPR029069">
    <property type="entry name" value="HotDog_dom_sf"/>
</dbReference>
<protein>
    <recommendedName>
        <fullName evidence="2">Thioesterase domain-containing protein</fullName>
    </recommendedName>
</protein>
<proteinExistence type="predicted"/>
<dbReference type="GO" id="GO:0016289">
    <property type="term" value="F:acyl-CoA hydrolase activity"/>
    <property type="evidence" value="ECO:0007669"/>
    <property type="project" value="UniProtKB-ARBA"/>
</dbReference>
<evidence type="ECO:0000259" key="2">
    <source>
        <dbReference type="Pfam" id="PF03061"/>
    </source>
</evidence>
<dbReference type="NCBIfam" id="TIGR00369">
    <property type="entry name" value="unchar_dom_1"/>
    <property type="match status" value="1"/>
</dbReference>
<evidence type="ECO:0000313" key="4">
    <source>
        <dbReference type="Proteomes" id="UP000192342"/>
    </source>
</evidence>
<name>A0A1Y1SB81_9GAMM</name>
<dbReference type="CDD" id="cd03443">
    <property type="entry name" value="PaaI_thioesterase"/>
    <property type="match status" value="1"/>
</dbReference>
<dbReference type="InterPro" id="IPR006683">
    <property type="entry name" value="Thioestr_dom"/>
</dbReference>
<gene>
    <name evidence="3" type="ORF">ATO7_11038</name>
</gene>
<dbReference type="OrthoDB" id="9813158at2"/>